<reference evidence="2" key="1">
    <citation type="submission" date="2021-01" db="EMBL/GenBank/DDBJ databases">
        <authorList>
            <person name="Corre E."/>
            <person name="Pelletier E."/>
            <person name="Niang G."/>
            <person name="Scheremetjew M."/>
            <person name="Finn R."/>
            <person name="Kale V."/>
            <person name="Holt S."/>
            <person name="Cochrane G."/>
            <person name="Meng A."/>
            <person name="Brown T."/>
            <person name="Cohen L."/>
        </authorList>
    </citation>
    <scope>NUCLEOTIDE SEQUENCE</scope>
    <source>
        <strain evidence="2">B650</strain>
    </source>
</reference>
<organism evidence="2">
    <name type="scientific">Leptocylindrus danicus</name>
    <dbReference type="NCBI Taxonomy" id="163516"/>
    <lineage>
        <taxon>Eukaryota</taxon>
        <taxon>Sar</taxon>
        <taxon>Stramenopiles</taxon>
        <taxon>Ochrophyta</taxon>
        <taxon>Bacillariophyta</taxon>
        <taxon>Coscinodiscophyceae</taxon>
        <taxon>Chaetocerotophycidae</taxon>
        <taxon>Leptocylindrales</taxon>
        <taxon>Leptocylindraceae</taxon>
        <taxon>Leptocylindrus</taxon>
    </lineage>
</organism>
<evidence type="ECO:0000313" key="2">
    <source>
        <dbReference type="EMBL" id="CAD9559872.1"/>
    </source>
</evidence>
<proteinExistence type="predicted"/>
<dbReference type="AlphaFoldDB" id="A0A6U2LII5"/>
<accession>A0A6U2LII5</accession>
<protein>
    <submittedName>
        <fullName evidence="2">Uncharacterized protein</fullName>
    </submittedName>
</protein>
<dbReference type="EMBL" id="HBGY01003684">
    <property type="protein sequence ID" value="CAD9559872.1"/>
    <property type="molecule type" value="Transcribed_RNA"/>
</dbReference>
<dbReference type="EMBL" id="HBGY01003683">
    <property type="protein sequence ID" value="CAD9559870.1"/>
    <property type="molecule type" value="Transcribed_RNA"/>
</dbReference>
<sequence length="144" mass="17153">MGCMTVEWRRSAKNLEHNWTSSCARLFLEWGCACWTHRNLFLYGPSSTRHQQRQKQLQAEAQVWITAPRTDLLVPIHNNARLKRDITRETTEIIATWLHRQNQLRKRMQKKKKNNIITDFISEATLQETDRIFHSKLIEARRGI</sequence>
<name>A0A6U2LII5_9STRA</name>
<evidence type="ECO:0000313" key="1">
    <source>
        <dbReference type="EMBL" id="CAD9559870.1"/>
    </source>
</evidence>
<gene>
    <name evidence="1" type="ORF">LDAN0321_LOCUS2279</name>
    <name evidence="2" type="ORF">LDAN0321_LOCUS2280</name>
</gene>